<feature type="domain" description="ATPase of the ABC class N-terminal" evidence="2">
    <location>
        <begin position="1"/>
        <end position="160"/>
    </location>
</feature>
<dbReference type="PANTHER" id="PTHR38149:SF1">
    <property type="entry name" value="ATPASE"/>
    <property type="match status" value="1"/>
</dbReference>
<dbReference type="EMBL" id="JAKIJS010000001">
    <property type="protein sequence ID" value="MCF6136108.1"/>
    <property type="molecule type" value="Genomic_DNA"/>
</dbReference>
<dbReference type="Proteomes" id="UP001649381">
    <property type="component" value="Unassembled WGS sequence"/>
</dbReference>
<dbReference type="SUPFAM" id="SSF52540">
    <property type="entry name" value="P-loop containing nucleoside triphosphate hydrolases"/>
    <property type="match status" value="1"/>
</dbReference>
<comment type="caution">
    <text evidence="4">The sequence shown here is derived from an EMBL/GenBank/DDBJ whole genome shotgun (WGS) entry which is preliminary data.</text>
</comment>
<protein>
    <submittedName>
        <fullName evidence="4">ABC-ATPase domain-containing protein</fullName>
    </submittedName>
</protein>
<sequence>MNKLRDILKRIDGKGYKAYKDIRGQYSFHDFSLHLDYIQGDPFASPSKIRLEVPKSRTILKQDWESTDTRKIRIEDTVARSVANAIRHIDARAGGSGKSGVISIDRPAQEVLQRTAVQLTEKSVIICLSVGLPAQGRKVLGKQAEKMLLTIIPQILQDSIFSMKEKTLVEAVELCDQQDAIRDYMKENNLITFIGNGSVLPRESGISDRPLKSRDVVAFEAPQSLTISIPVPHRQEPLKGMGIQKGITLIVGGGYHGKSTVLEAVERGVYNHISGDGREFVLTDPQAMKIRSEDGRKITNVDISPFIQNLPFGKATKNFTSEDASGSTSQAATIIESLEARASTLLIDEDTSATNFMIRDERMQQLVAKEKEPITPFIDKVKQLHEEHDVSTVLVMGGSGDYFDVADTVILMDQYRPWDVTCEAKDIARKSKTHREREGGNLFGTIQTRKPQVSSLDSRKGKRSKVAARGLHTIQYGTTDLKLDFVEQLVDASQTRAIAEIIHFIEKNKWLGSLSIDELLDRVILQLNEKGLASFTEFPNQHPGDLARPRMLELASALNRLRTLKIEQ</sequence>
<evidence type="ECO:0000313" key="5">
    <source>
        <dbReference type="Proteomes" id="UP001649381"/>
    </source>
</evidence>
<dbReference type="InterPro" id="IPR049069">
    <property type="entry name" value="MRB1590-like_C"/>
</dbReference>
<organism evidence="4 5">
    <name type="scientific">Pseudalkalibacillus berkeleyi</name>
    <dbReference type="NCBI Taxonomy" id="1069813"/>
    <lineage>
        <taxon>Bacteria</taxon>
        <taxon>Bacillati</taxon>
        <taxon>Bacillota</taxon>
        <taxon>Bacilli</taxon>
        <taxon>Bacillales</taxon>
        <taxon>Fictibacillaceae</taxon>
        <taxon>Pseudalkalibacillus</taxon>
    </lineage>
</organism>
<dbReference type="Pfam" id="PF21117">
    <property type="entry name" value="MRB1590_C"/>
    <property type="match status" value="1"/>
</dbReference>
<dbReference type="RefSeq" id="WP_236330240.1">
    <property type="nucleotide sequence ID" value="NZ_JAKIJS010000001.1"/>
</dbReference>
<dbReference type="Pfam" id="PF09818">
    <property type="entry name" value="ABC_ATPase"/>
    <property type="match status" value="1"/>
</dbReference>
<keyword evidence="5" id="KW-1185">Reference proteome</keyword>
<evidence type="ECO:0000259" key="3">
    <source>
        <dbReference type="Pfam" id="PF21117"/>
    </source>
</evidence>
<accession>A0ABS9GTD6</accession>
<dbReference type="InterPro" id="IPR027417">
    <property type="entry name" value="P-loop_NTPase"/>
</dbReference>
<dbReference type="PANTHER" id="PTHR38149">
    <property type="entry name" value="ATPASE"/>
    <property type="match status" value="1"/>
</dbReference>
<feature type="domain" description="ATPase of the ABC class C-terminal" evidence="1">
    <location>
        <begin position="165"/>
        <end position="448"/>
    </location>
</feature>
<evidence type="ECO:0000259" key="2">
    <source>
        <dbReference type="Pfam" id="PF20446"/>
    </source>
</evidence>
<evidence type="ECO:0000313" key="4">
    <source>
        <dbReference type="EMBL" id="MCF6136108.1"/>
    </source>
</evidence>
<dbReference type="Pfam" id="PF20446">
    <property type="entry name" value="ABC_N"/>
    <property type="match status" value="1"/>
</dbReference>
<name>A0ABS9GTD6_9BACL</name>
<dbReference type="InterPro" id="IPR019195">
    <property type="entry name" value="ABC_ATPase_put"/>
</dbReference>
<proteinExistence type="predicted"/>
<reference evidence="4 5" key="1">
    <citation type="submission" date="2022-01" db="EMBL/GenBank/DDBJ databases">
        <title>Alkalihalobacillus sp. EGI L200015, a novel bacterium isolated from a salt lake sediment.</title>
        <authorList>
            <person name="Gao L."/>
            <person name="Fang B.-Z."/>
            <person name="Li W.-J."/>
        </authorList>
    </citation>
    <scope>NUCLEOTIDE SEQUENCE [LARGE SCALE GENOMIC DNA]</scope>
    <source>
        <strain evidence="4 5">KCTC 12718</strain>
    </source>
</reference>
<evidence type="ECO:0000259" key="1">
    <source>
        <dbReference type="Pfam" id="PF09818"/>
    </source>
</evidence>
<dbReference type="InterPro" id="IPR046833">
    <property type="entry name" value="ABC_N"/>
</dbReference>
<dbReference type="InterPro" id="IPR046834">
    <property type="entry name" value="ABC_ATPase_C"/>
</dbReference>
<gene>
    <name evidence="4" type="ORF">L2716_00110</name>
</gene>
<feature type="domain" description="MRB1590-like C-terminal" evidence="3">
    <location>
        <begin position="465"/>
        <end position="566"/>
    </location>
</feature>